<sequence length="160" mass="18492">MYRTNEDIARKIYRALKTPSDDNTRTDPIIAFHFKNRGDYLMMRCNKSPEISIKGKDQIAGEVKFFAYSDFSDFHEDDVLFRLKDEIELIELYRNSAIEARSFTSWEEFTGWLSTLDENGVQISLKLPCLVYAAVRGQMPSMQNFIVEAIKKSLKDGGEV</sequence>
<gene>
    <name evidence="1" type="ORF">IFK94_01695</name>
</gene>
<reference evidence="1 2" key="1">
    <citation type="submission" date="2020-08" db="EMBL/GenBank/DDBJ databases">
        <title>Acidobacteriota in marine sediments use diverse sulfur dissimilation pathways.</title>
        <authorList>
            <person name="Wasmund K."/>
        </authorList>
    </citation>
    <scope>NUCLEOTIDE SEQUENCE [LARGE SCALE GENOMIC DNA]</scope>
    <source>
        <strain evidence="1">MAG AM4</strain>
    </source>
</reference>
<evidence type="ECO:0000313" key="2">
    <source>
        <dbReference type="Proteomes" id="UP000648239"/>
    </source>
</evidence>
<organism evidence="1 2">
    <name type="scientific">Candidatus Polarisedimenticola svalbardensis</name>
    <dbReference type="NCBI Taxonomy" id="2886004"/>
    <lineage>
        <taxon>Bacteria</taxon>
        <taxon>Pseudomonadati</taxon>
        <taxon>Acidobacteriota</taxon>
        <taxon>Candidatus Polarisedimenticolia</taxon>
        <taxon>Candidatus Polarisedimenticolales</taxon>
        <taxon>Candidatus Polarisedimenticolaceae</taxon>
        <taxon>Candidatus Polarisedimenticola</taxon>
    </lineage>
</organism>
<dbReference type="AlphaFoldDB" id="A0A8J7C234"/>
<name>A0A8J7C234_9BACT</name>
<dbReference type="Proteomes" id="UP000648239">
    <property type="component" value="Unassembled WGS sequence"/>
</dbReference>
<comment type="caution">
    <text evidence="1">The sequence shown here is derived from an EMBL/GenBank/DDBJ whole genome shotgun (WGS) entry which is preliminary data.</text>
</comment>
<protein>
    <submittedName>
        <fullName evidence="1">Uncharacterized protein</fullName>
    </submittedName>
</protein>
<dbReference type="EMBL" id="JACXWD010000003">
    <property type="protein sequence ID" value="MBD3866811.1"/>
    <property type="molecule type" value="Genomic_DNA"/>
</dbReference>
<accession>A0A8J7C234</accession>
<proteinExistence type="predicted"/>
<evidence type="ECO:0000313" key="1">
    <source>
        <dbReference type="EMBL" id="MBD3866811.1"/>
    </source>
</evidence>